<keyword evidence="2" id="KW-1185">Reference proteome</keyword>
<dbReference type="Pfam" id="PF10109">
    <property type="entry name" value="Phage_TAC_7"/>
    <property type="match status" value="1"/>
</dbReference>
<sequence length="108" mass="12039">MADANDVPHRDPRDIDWPLQFKLSKVVEAHGEQTQVLVLREPTGDEVLEHDLLEGLDQRQFFPLVVKLAGVPMSTLKKLPARDLLALGTVLSRFFVMAAQPPMPSTTP</sequence>
<dbReference type="RefSeq" id="WP_170245885.1">
    <property type="nucleotide sequence ID" value="NZ_BJZV01000007.1"/>
</dbReference>
<organism evidence="1 2">
    <name type="scientific">Methylobacterium gnaphalii</name>
    <dbReference type="NCBI Taxonomy" id="1010610"/>
    <lineage>
        <taxon>Bacteria</taxon>
        <taxon>Pseudomonadati</taxon>
        <taxon>Pseudomonadota</taxon>
        <taxon>Alphaproteobacteria</taxon>
        <taxon>Hyphomicrobiales</taxon>
        <taxon>Methylobacteriaceae</taxon>
        <taxon>Methylobacterium</taxon>
    </lineage>
</organism>
<comment type="caution">
    <text evidence="1">The sequence shown here is derived from an EMBL/GenBank/DDBJ whole genome shotgun (WGS) entry which is preliminary data.</text>
</comment>
<proteinExistence type="predicted"/>
<protein>
    <recommendedName>
        <fullName evidence="3">Phage tail assembly protein</fullName>
    </recommendedName>
</protein>
<evidence type="ECO:0000313" key="2">
    <source>
        <dbReference type="Proteomes" id="UP000321750"/>
    </source>
</evidence>
<dbReference type="Proteomes" id="UP000321750">
    <property type="component" value="Unassembled WGS sequence"/>
</dbReference>
<evidence type="ECO:0008006" key="3">
    <source>
        <dbReference type="Google" id="ProtNLM"/>
    </source>
</evidence>
<dbReference type="InterPro" id="IPR019289">
    <property type="entry name" value="Phage_tail_E/E"/>
</dbReference>
<accession>A0A512JIM2</accession>
<dbReference type="EMBL" id="BJZV01000007">
    <property type="protein sequence ID" value="GEP09809.1"/>
    <property type="molecule type" value="Genomic_DNA"/>
</dbReference>
<dbReference type="AlphaFoldDB" id="A0A512JIM2"/>
<reference evidence="1 2" key="1">
    <citation type="submission" date="2019-07" db="EMBL/GenBank/DDBJ databases">
        <title>Whole genome shotgun sequence of Methylobacterium gnaphalii NBRC 107716.</title>
        <authorList>
            <person name="Hosoyama A."/>
            <person name="Uohara A."/>
            <person name="Ohji S."/>
            <person name="Ichikawa N."/>
        </authorList>
    </citation>
    <scope>NUCLEOTIDE SEQUENCE [LARGE SCALE GENOMIC DNA]</scope>
    <source>
        <strain evidence="1 2">NBRC 107716</strain>
    </source>
</reference>
<evidence type="ECO:0000313" key="1">
    <source>
        <dbReference type="EMBL" id="GEP09809.1"/>
    </source>
</evidence>
<name>A0A512JIM2_9HYPH</name>
<gene>
    <name evidence="1" type="ORF">MGN01_16540</name>
</gene>